<reference evidence="3 4" key="1">
    <citation type="submission" date="2018-01" db="EMBL/GenBank/DDBJ databases">
        <title>G. obscuriglobus.</title>
        <authorList>
            <person name="Franke J."/>
            <person name="Blomberg W."/>
            <person name="Selmecki A."/>
        </authorList>
    </citation>
    <scope>NUCLEOTIDE SEQUENCE [LARGE SCALE GENOMIC DNA]</scope>
    <source>
        <strain evidence="3 4">DSM 5831</strain>
    </source>
</reference>
<evidence type="ECO:0000256" key="1">
    <source>
        <dbReference type="SAM" id="Coils"/>
    </source>
</evidence>
<evidence type="ECO:0000313" key="3">
    <source>
        <dbReference type="EMBL" id="AWM41164.1"/>
    </source>
</evidence>
<evidence type="ECO:0000313" key="4">
    <source>
        <dbReference type="Proteomes" id="UP000245802"/>
    </source>
</evidence>
<gene>
    <name evidence="3" type="ORF">C1280_32030</name>
</gene>
<keyword evidence="4" id="KW-1185">Reference proteome</keyword>
<keyword evidence="1" id="KW-0175">Coiled coil</keyword>
<evidence type="ECO:0000256" key="2">
    <source>
        <dbReference type="SAM" id="SignalP"/>
    </source>
</evidence>
<accession>A0A2Z3HH93</accession>
<proteinExistence type="predicted"/>
<dbReference type="Gene3D" id="2.120.10.30">
    <property type="entry name" value="TolB, C-terminal domain"/>
    <property type="match status" value="1"/>
</dbReference>
<dbReference type="EMBL" id="CP025958">
    <property type="protein sequence ID" value="AWM41164.1"/>
    <property type="molecule type" value="Genomic_DNA"/>
</dbReference>
<feature type="signal peptide" evidence="2">
    <location>
        <begin position="1"/>
        <end position="20"/>
    </location>
</feature>
<feature type="chain" id="PRO_5016355351" description="SMP-30/Gluconolactonase/LRE-like region domain-containing protein" evidence="2">
    <location>
        <begin position="21"/>
        <end position="419"/>
    </location>
</feature>
<sequence length="419" mass="45190">MRFFRLSAAAAALVAGFAVADEKPAARPAVPVLPVAPPNPAEKFETTHKVVASVDVKGEKGLTLQTICLDGKGHVVALVAPPKPYGPPAKGATAEIHVFGADGKPVANWKVPFHATAVNCGPDDAIYVAGDAKIAKFDAAGKQLGETAELPHVAAAMKDKDALKTRAEAQLKKEKEQMAQSYGNARKSIAEQLKRIEDKKAEERSKTEERQIEQFKNLIQQYEKIEADYKSRTVEQVIEAMTGRLRVANGMSVSEKDVFVACGDMGYGYAVWRFTKDLTAPKQILSEIGGCCGQMDIQCHGPDVLVAENTKHQFARYDREGKKVGSFGKRGEDTDPKCFGGCCNPMNIRAVGVGDIYTAESEGVIKRFSPSGEFLETAGVVKLTGGCKNVAVAVSPDAQKIYFCDQPGSKFHILEKKAK</sequence>
<dbReference type="KEGG" id="gog:C1280_32030"/>
<dbReference type="RefSeq" id="WP_010039659.1">
    <property type="nucleotide sequence ID" value="NZ_CP025958.1"/>
</dbReference>
<dbReference type="SUPFAM" id="SSF75011">
    <property type="entry name" value="3-carboxy-cis,cis-mucoante lactonizing enzyme"/>
    <property type="match status" value="1"/>
</dbReference>
<evidence type="ECO:0008006" key="5">
    <source>
        <dbReference type="Google" id="ProtNLM"/>
    </source>
</evidence>
<organism evidence="3 4">
    <name type="scientific">Gemmata obscuriglobus</name>
    <dbReference type="NCBI Taxonomy" id="114"/>
    <lineage>
        <taxon>Bacteria</taxon>
        <taxon>Pseudomonadati</taxon>
        <taxon>Planctomycetota</taxon>
        <taxon>Planctomycetia</taxon>
        <taxon>Gemmatales</taxon>
        <taxon>Gemmataceae</taxon>
        <taxon>Gemmata</taxon>
    </lineage>
</organism>
<dbReference type="OrthoDB" id="254513at2"/>
<protein>
    <recommendedName>
        <fullName evidence="5">SMP-30/Gluconolactonase/LRE-like region domain-containing protein</fullName>
    </recommendedName>
</protein>
<keyword evidence="2" id="KW-0732">Signal</keyword>
<name>A0A2Z3HH93_9BACT</name>
<dbReference type="AlphaFoldDB" id="A0A2Z3HH93"/>
<dbReference type="Proteomes" id="UP000245802">
    <property type="component" value="Chromosome"/>
</dbReference>
<feature type="coiled-coil region" evidence="1">
    <location>
        <begin position="157"/>
        <end position="232"/>
    </location>
</feature>
<dbReference type="InterPro" id="IPR011042">
    <property type="entry name" value="6-blade_b-propeller_TolB-like"/>
</dbReference>